<evidence type="ECO:0000313" key="2">
    <source>
        <dbReference type="EMBL" id="MCU6794400.1"/>
    </source>
</evidence>
<keyword evidence="3" id="KW-1185">Reference proteome</keyword>
<sequence>MTEHLLPRSKPEDQNIIPQAIEQFIMAIEAAGLNMHSFMLLRHGYVVSENWWPTHHPDEPHALFSISKSFCSTAIGMLVDDGLLSIEEPVLQYFPDHMTPEIESNMSSLLIRHLLTMTSGHSEDPTNLIRNTQDGDWVKAFFETPIEEAPGSRFVYNSGATYLLSAIVQKVTGQTLLDYLRTRLFQPLGIENVTWDSCPMGINCGGWGLNLTTEDIAKFGQLYLRKGVWNGQRLISEEWIEKATSVHISTAAMDGIDKQQGYGYQFWRCQFGGFCGRGANGQFCIIMPKQDVVIAITSDEKRMQALLDIVWEKLLPAIE</sequence>
<evidence type="ECO:0000259" key="1">
    <source>
        <dbReference type="Pfam" id="PF00144"/>
    </source>
</evidence>
<dbReference type="PANTHER" id="PTHR43283:SF7">
    <property type="entry name" value="BETA-LACTAMASE-RELATED DOMAIN-CONTAINING PROTEIN"/>
    <property type="match status" value="1"/>
</dbReference>
<gene>
    <name evidence="2" type="ORF">OB236_20035</name>
</gene>
<name>A0ABT2UIC3_9BACL</name>
<dbReference type="EMBL" id="JAOQIO010000084">
    <property type="protein sequence ID" value="MCU6794400.1"/>
    <property type="molecule type" value="Genomic_DNA"/>
</dbReference>
<evidence type="ECO:0000313" key="3">
    <source>
        <dbReference type="Proteomes" id="UP001652445"/>
    </source>
</evidence>
<dbReference type="Pfam" id="PF00144">
    <property type="entry name" value="Beta-lactamase"/>
    <property type="match status" value="1"/>
</dbReference>
<dbReference type="PANTHER" id="PTHR43283">
    <property type="entry name" value="BETA-LACTAMASE-RELATED"/>
    <property type="match status" value="1"/>
</dbReference>
<dbReference type="InterPro" id="IPR050789">
    <property type="entry name" value="Diverse_Enzym_Activities"/>
</dbReference>
<protein>
    <submittedName>
        <fullName evidence="2">Beta-lactamase family protein</fullName>
    </submittedName>
</protein>
<proteinExistence type="predicted"/>
<feature type="domain" description="Beta-lactamase-related" evidence="1">
    <location>
        <begin position="37"/>
        <end position="299"/>
    </location>
</feature>
<dbReference type="InterPro" id="IPR001466">
    <property type="entry name" value="Beta-lactam-related"/>
</dbReference>
<dbReference type="RefSeq" id="WP_262685562.1">
    <property type="nucleotide sequence ID" value="NZ_JAOQIO010000084.1"/>
</dbReference>
<dbReference type="Gene3D" id="3.40.710.10">
    <property type="entry name" value="DD-peptidase/beta-lactamase superfamily"/>
    <property type="match status" value="1"/>
</dbReference>
<reference evidence="2 3" key="1">
    <citation type="submission" date="2022-09" db="EMBL/GenBank/DDBJ databases">
        <authorList>
            <person name="Han X.L."/>
            <person name="Wang Q."/>
            <person name="Lu T."/>
        </authorList>
    </citation>
    <scope>NUCLEOTIDE SEQUENCE [LARGE SCALE GENOMIC DNA]</scope>
    <source>
        <strain evidence="2 3">WQ 127069</strain>
    </source>
</reference>
<dbReference type="SUPFAM" id="SSF56601">
    <property type="entry name" value="beta-lactamase/transpeptidase-like"/>
    <property type="match status" value="1"/>
</dbReference>
<dbReference type="InterPro" id="IPR012338">
    <property type="entry name" value="Beta-lactam/transpept-like"/>
</dbReference>
<comment type="caution">
    <text evidence="2">The sequence shown here is derived from an EMBL/GenBank/DDBJ whole genome shotgun (WGS) entry which is preliminary data.</text>
</comment>
<dbReference type="Proteomes" id="UP001652445">
    <property type="component" value="Unassembled WGS sequence"/>
</dbReference>
<accession>A0ABT2UIC3</accession>
<organism evidence="2 3">
    <name type="scientific">Paenibacillus baimaensis</name>
    <dbReference type="NCBI Taxonomy" id="2982185"/>
    <lineage>
        <taxon>Bacteria</taxon>
        <taxon>Bacillati</taxon>
        <taxon>Bacillota</taxon>
        <taxon>Bacilli</taxon>
        <taxon>Bacillales</taxon>
        <taxon>Paenibacillaceae</taxon>
        <taxon>Paenibacillus</taxon>
    </lineage>
</organism>